<feature type="region of interest" description="Disordered" evidence="6">
    <location>
        <begin position="1555"/>
        <end position="1574"/>
    </location>
</feature>
<dbReference type="SMART" id="SM00326">
    <property type="entry name" value="SH3"/>
    <property type="match status" value="2"/>
</dbReference>
<dbReference type="InterPro" id="IPR001452">
    <property type="entry name" value="SH3_domain"/>
</dbReference>
<evidence type="ECO:0000256" key="4">
    <source>
        <dbReference type="PROSITE-ProRule" id="PRU00192"/>
    </source>
</evidence>
<feature type="region of interest" description="Disordered" evidence="6">
    <location>
        <begin position="1931"/>
        <end position="1953"/>
    </location>
</feature>
<feature type="compositionally biased region" description="Polar residues" evidence="6">
    <location>
        <begin position="1624"/>
        <end position="1634"/>
    </location>
</feature>
<dbReference type="InterPro" id="IPR013783">
    <property type="entry name" value="Ig-like_fold"/>
</dbReference>
<feature type="region of interest" description="Disordered" evidence="6">
    <location>
        <begin position="619"/>
        <end position="646"/>
    </location>
</feature>
<feature type="domain" description="Fibronectin type-III" evidence="8">
    <location>
        <begin position="2481"/>
        <end position="2576"/>
    </location>
</feature>
<feature type="compositionally biased region" description="Polar residues" evidence="6">
    <location>
        <begin position="259"/>
        <end position="301"/>
    </location>
</feature>
<dbReference type="PROSITE" id="PS50002">
    <property type="entry name" value="SH3"/>
    <property type="match status" value="2"/>
</dbReference>
<feature type="region of interest" description="Disordered" evidence="6">
    <location>
        <begin position="819"/>
        <end position="843"/>
    </location>
</feature>
<dbReference type="PROSITE" id="PS50853">
    <property type="entry name" value="FN3"/>
    <property type="match status" value="1"/>
</dbReference>
<feature type="domain" description="SH3" evidence="7">
    <location>
        <begin position="2303"/>
        <end position="2370"/>
    </location>
</feature>
<feature type="region of interest" description="Disordered" evidence="6">
    <location>
        <begin position="1851"/>
        <end position="1871"/>
    </location>
</feature>
<evidence type="ECO:0000256" key="2">
    <source>
        <dbReference type="ARBA" id="ARBA00022443"/>
    </source>
</evidence>
<feature type="coiled-coil region" evidence="5">
    <location>
        <begin position="409"/>
        <end position="532"/>
    </location>
</feature>
<feature type="coiled-coil region" evidence="5">
    <location>
        <begin position="37"/>
        <end position="64"/>
    </location>
</feature>
<feature type="compositionally biased region" description="Low complexity" evidence="6">
    <location>
        <begin position="819"/>
        <end position="830"/>
    </location>
</feature>
<evidence type="ECO:0000313" key="9">
    <source>
        <dbReference type="Proteomes" id="UP000515154"/>
    </source>
</evidence>
<accession>A0A7E6FA30</accession>
<feature type="region of interest" description="Disordered" evidence="6">
    <location>
        <begin position="2581"/>
        <end position="2600"/>
    </location>
</feature>
<feature type="region of interest" description="Disordered" evidence="6">
    <location>
        <begin position="736"/>
        <end position="793"/>
    </location>
</feature>
<dbReference type="Pfam" id="PF16034">
    <property type="entry name" value="JAKMIP_CC3"/>
    <property type="match status" value="1"/>
</dbReference>
<feature type="compositionally biased region" description="Basic and acidic residues" evidence="6">
    <location>
        <begin position="626"/>
        <end position="646"/>
    </location>
</feature>
<feature type="region of interest" description="Disordered" evidence="6">
    <location>
        <begin position="2175"/>
        <end position="2195"/>
    </location>
</feature>
<name>A0A7E6FA30_9MOLL</name>
<dbReference type="InterPro" id="IPR036116">
    <property type="entry name" value="FN3_sf"/>
</dbReference>
<feature type="region of interest" description="Disordered" evidence="6">
    <location>
        <begin position="2434"/>
        <end position="2455"/>
    </location>
</feature>
<dbReference type="PANTHER" id="PTHR18935">
    <property type="entry name" value="GOLGIN SUBFAMILY A MEMBER 4-LIKE ISOFORM X1"/>
    <property type="match status" value="1"/>
</dbReference>
<feature type="compositionally biased region" description="Basic and acidic residues" evidence="6">
    <location>
        <begin position="1642"/>
        <end position="1655"/>
    </location>
</feature>
<feature type="domain" description="SH3" evidence="7">
    <location>
        <begin position="2603"/>
        <end position="2670"/>
    </location>
</feature>
<dbReference type="InterPro" id="IPR031994">
    <property type="entry name" value="JAKMIP_C"/>
</dbReference>
<dbReference type="InterPro" id="IPR057884">
    <property type="entry name" value="FN3_RIM-BP1/2/3"/>
</dbReference>
<dbReference type="GO" id="GO:0019900">
    <property type="term" value="F:kinase binding"/>
    <property type="evidence" value="ECO:0007669"/>
    <property type="project" value="InterPro"/>
</dbReference>
<dbReference type="Gene3D" id="2.60.40.10">
    <property type="entry name" value="Immunoglobulins"/>
    <property type="match status" value="1"/>
</dbReference>
<dbReference type="Pfam" id="PF25523">
    <property type="entry name" value="Ig_RIMBP2"/>
    <property type="match status" value="1"/>
</dbReference>
<feature type="coiled-coil region" evidence="5">
    <location>
        <begin position="2127"/>
        <end position="2154"/>
    </location>
</feature>
<evidence type="ECO:0000256" key="1">
    <source>
        <dbReference type="ARBA" id="ARBA00005239"/>
    </source>
</evidence>
<organism evidence="9 10">
    <name type="scientific">Octopus sinensis</name>
    <name type="common">East Asian common octopus</name>
    <dbReference type="NCBI Taxonomy" id="2607531"/>
    <lineage>
        <taxon>Eukaryota</taxon>
        <taxon>Metazoa</taxon>
        <taxon>Spiralia</taxon>
        <taxon>Lophotrochozoa</taxon>
        <taxon>Mollusca</taxon>
        <taxon>Cephalopoda</taxon>
        <taxon>Coleoidea</taxon>
        <taxon>Octopodiformes</taxon>
        <taxon>Octopoda</taxon>
        <taxon>Incirrata</taxon>
        <taxon>Octopodidae</taxon>
        <taxon>Octopus</taxon>
    </lineage>
</organism>
<evidence type="ECO:0000313" key="10">
    <source>
        <dbReference type="RefSeq" id="XP_036364609.1"/>
    </source>
</evidence>
<feature type="region of interest" description="Disordered" evidence="6">
    <location>
        <begin position="1999"/>
        <end position="2035"/>
    </location>
</feature>
<evidence type="ECO:0000259" key="8">
    <source>
        <dbReference type="PROSITE" id="PS50853"/>
    </source>
</evidence>
<evidence type="ECO:0000256" key="5">
    <source>
        <dbReference type="SAM" id="Coils"/>
    </source>
</evidence>
<feature type="compositionally biased region" description="Polar residues" evidence="6">
    <location>
        <begin position="2676"/>
        <end position="2706"/>
    </location>
</feature>
<keyword evidence="2 4" id="KW-0728">SH3 domain</keyword>
<proteinExistence type="inferred from homology"/>
<dbReference type="PANTHER" id="PTHR18935:SF8">
    <property type="entry name" value="GOLGIN SUBFAMILY A MEMBER 4-LIKE ISOFORM X1"/>
    <property type="match status" value="1"/>
</dbReference>
<dbReference type="Pfam" id="PF07653">
    <property type="entry name" value="SH3_2"/>
    <property type="match status" value="1"/>
</dbReference>
<dbReference type="SUPFAM" id="SSF49265">
    <property type="entry name" value="Fibronectin type III"/>
    <property type="match status" value="1"/>
</dbReference>
<feature type="compositionally biased region" description="Polar residues" evidence="6">
    <location>
        <begin position="1972"/>
        <end position="1986"/>
    </location>
</feature>
<feature type="region of interest" description="Disordered" evidence="6">
    <location>
        <begin position="1966"/>
        <end position="1986"/>
    </location>
</feature>
<feature type="region of interest" description="Disordered" evidence="6">
    <location>
        <begin position="2668"/>
        <end position="2706"/>
    </location>
</feature>
<evidence type="ECO:0000256" key="6">
    <source>
        <dbReference type="SAM" id="MobiDB-lite"/>
    </source>
</evidence>
<feature type="compositionally biased region" description="Low complexity" evidence="6">
    <location>
        <begin position="2436"/>
        <end position="2454"/>
    </location>
</feature>
<feature type="compositionally biased region" description="Polar residues" evidence="6">
    <location>
        <begin position="1555"/>
        <end position="1571"/>
    </location>
</feature>
<sequence length="2706" mass="304646">MTSPAPENIPVEPKSPARSRTESLNTSSSVGNLRFINDELRSHVTKLRNQLEAEKGNLKQAHRQKVLDIKNVRELEQKKTLATIIELKKKFHEEKIKEIESLRETISQKLELEKNKCLKVKDTEMTKLRQELDVKEKMLNKLLSQTNQKTNNDQINVKLLDELSELRSTKRQLEESLSQATVIEKHHSENLKKLCSSYESELVRVRREAHMEIRHMIEELKTKEKHIAQLEQDLGHQSGYMMQLEKKISSQDKGPNPSSPGGATTPSKPTSTAHNYSPSKDSDGNQQTNLKENSSCQNSKNKVPGYLARKSDKENSTFLAQIRSLQQKISEQYKTINALRQACSEKDRRIELIQHRKMKKRLRRSLEKCASTNGDDDACSVDSEVSVSSLPMDNGTDENQLDIWDEYAREEIERSYRQLMREHLELKKSYTLLQAQTSSALDPERELKLCRTLESDLFEAQCKIEELKALLQTDGLEPRLLEEKETLQSANIEMQKKLKKMEDNEGKLQEDLSEAREQIEDLEFRILELEESQNTGVEDCNDALEDFLEFGKTHQLNCDEESKKSVGVKRSLFREERRGGDGEPASIISSESGEDEQLLREEVNSLRKQIIELTERPVMDFPPKPSEIKTEAGHPTETKDGKKLQESKKRIEELEKIAIELQGKIIGLQQDKVQLEEQLSQKSYSNLKLDKEPKDAEEVNIEDQVSVVSCQDMVSNDIAETSETLGTKRLSVGETEEVDDDKVTSSLSQVKHNKDDDVKGSGDFVQDSCSKLEDPSETAVAEDEAAGVDEEKKQNLVEESWREIESAIIDETIAELAAGNNNNNNSNSNDGRGGDGDDLTSSLDIDNSLLADMENVNDNDDVDVEEDENLQLLEQQSECLESIKQILSEQGILSHVEMMLQEMEEIKEENAALKERLTSGDVTLASGEVVNVDVAIEKLHQLEEVCENLRDKVHTTEQSEMLLKTKLKHAEDTVGELESSENLLKEQLAKISLREAEWKTKAQGLLRNVNELEQLLKEKDVIEEKLHDKIKALEEADMRNSRKLVELQEDENHLRESLRNKDDLSDQSEMLKTLKKKIKDLEKSNKLLKSRVVELEDSECEVREHWNQIVETDANKIEGLQEKVKMLESLNRELEKKLQEGEEEFMTGVSLASELSFSQNPPDSKESTVSFDLETEYKNLEEKFQEVTEAKNSKIAELEDHLEKLYSTEQKLSETVAEMEERERELLAKLKLCENSDFSVEKMLKYEERIKELSYSQENLLNAIDTVADPESHSLQIINALKDELVLSYQKNEEMSLREKKSTEQLRNENNSLKDQLDKLLEKESGHLGQILSTEKGKDALHNEHSLVSQNSKQEVPTSSLFVRIQELETENQELRIKVDGSQNGTLSKVSSTVSSNYERLCELEKENSDLLAEASRLREAESQWKEMAEKLVQLESNEERLMEKVVELEDSCESLKEELQKVHGDKKESQNELKEEREKVGSLLKLEAEIKGRLQAEEELNGSLREQLQSFRLRLEAIKDAYADHEHSKMELEKKLEEVTRDKNLLAEKLQSLTQNQTIPVDSTDPNQNSADHDILEHSSLSSSDSNHSSANTSSLPFHSTENKYLGLINSLEASLKDIGSNQASSEFQNNKQGPIAEQASKSKEELSKELESELADMNREQLVDFCSTLKTDLRTKSQKIEQFERDFSDFVNRVQCGTVVFRDKEVRKTVLTEVKTFQQQCNCKVPINTQTTLAGEKVSQGVDTADLLIDNVTEQQQQQQQQQKDANDSTMAHVEMPHSEYKVWKAKVAILTNIEANLPNVKESPHQLELLLQILQKGRDIMCSDENQAGISNDQLLIYAKQLQTLSQGLNSTTSPDGTGTDAGKEVSQVKTEQLGAGKEAKGLCSKTPCLFNKASKSDRKKVIKELINSLSSEDLVVVAQILKQRLDKGKVKKRAPKDQLNPSMSNEQKEFEEIEVDMWLSSEDEDGNKQPSTEVEQVQAGTDSVSNAAAAALPCTASNTATAADETKTSTEDDEWKPPLPKTPPPDQPPTLLEEPEVIFVDNNDVTDKHLIEAESTLPSAAAATVSQQQHMPQTANTNDQSKQQVNILTKALNDKNKYITMLEASIERLGQMLSQPQGSNPDAGVREEAIKKLESQLKSLQQELRQHHVEGQQSLTSLRTQLQGNTDITNTQKRQSFPQCHPQKPTPLAHSYSTTDLSRISFSASDVENLLKMPYPVRAWPSCSHLAPQTFSRTVRRRSDTFDPKLLPAGQQQQQQQQHQLLLQSNHGNIPVSTLPGWSPDKTSLHHLQQQQPKSQMLAPNSIFVAASDYSPELFSASGHLHLEIPLKEGDVIIKKGPVGANGYCEALVKGKVGLVPYKYLHPVKLETMTAEEQRALHLQFRGDTTETNTEHIRPPSEVASYFQKAHLTSIPNLTGNQYLPPEHGRWNNSVSSTPPHTAVSAATTTSPTSQFVKRHSGGGGGGGHISHTPIKGLPEAPSTFRLERIVGDNSVLLSWLPPMMDELDQNNGMQLIGYRIFLNGRLCQQPGSAHLAKAVVENLDLSRPQYFAIQSVAANGQMSPSAEVVFEGLERWLDDGDKSTESDTDLSEILPSPLGNSGPQRTFVAIYDYNPSVQSPHDYAESELRFNAGDLITVFGNQRSDGFFWAELNGNQGLVPASFVEEVPTKGSRSKPVSRQNSNASQKSLQNTVGRTSKLTADSSK</sequence>
<dbReference type="CDD" id="cd00063">
    <property type="entry name" value="FN3"/>
    <property type="match status" value="1"/>
</dbReference>
<dbReference type="GO" id="GO:0008017">
    <property type="term" value="F:microtubule binding"/>
    <property type="evidence" value="ECO:0007669"/>
    <property type="project" value="InterPro"/>
</dbReference>
<keyword evidence="9" id="KW-1185">Reference proteome</keyword>
<dbReference type="Gene3D" id="2.30.30.40">
    <property type="entry name" value="SH3 Domains"/>
    <property type="match status" value="2"/>
</dbReference>
<dbReference type="InterPro" id="IPR036028">
    <property type="entry name" value="SH3-like_dom_sf"/>
</dbReference>
<feature type="compositionally biased region" description="Pro residues" evidence="6">
    <location>
        <begin position="2021"/>
        <end position="2032"/>
    </location>
</feature>
<dbReference type="RefSeq" id="XP_036364609.1">
    <property type="nucleotide sequence ID" value="XM_036508716.1"/>
</dbReference>
<dbReference type="InterPro" id="IPR024836">
    <property type="entry name" value="JAKMIP"/>
</dbReference>
<dbReference type="SUPFAM" id="SSF50044">
    <property type="entry name" value="SH3-domain"/>
    <property type="match status" value="2"/>
</dbReference>
<feature type="compositionally biased region" description="Polar residues" evidence="6">
    <location>
        <begin position="1851"/>
        <end position="1860"/>
    </location>
</feature>
<dbReference type="InterPro" id="IPR003961">
    <property type="entry name" value="FN3_dom"/>
</dbReference>
<feature type="region of interest" description="Disordered" evidence="6">
    <location>
        <begin position="1"/>
        <end position="28"/>
    </location>
</feature>
<keyword evidence="3 5" id="KW-0175">Coiled coil</keyword>
<feature type="region of interest" description="Disordered" evidence="6">
    <location>
        <begin position="574"/>
        <end position="596"/>
    </location>
</feature>
<evidence type="ECO:0000256" key="3">
    <source>
        <dbReference type="ARBA" id="ARBA00023054"/>
    </source>
</evidence>
<comment type="similarity">
    <text evidence="1">Belongs to the JAKMIP family.</text>
</comment>
<gene>
    <name evidence="10" type="primary">LOC115219141</name>
</gene>
<evidence type="ECO:0000259" key="7">
    <source>
        <dbReference type="PROSITE" id="PS50002"/>
    </source>
</evidence>
<feature type="coiled-coil region" evidence="5">
    <location>
        <begin position="89"/>
        <end position="233"/>
    </location>
</feature>
<protein>
    <submittedName>
        <fullName evidence="10">Protein MLP1 homolog isoform X1</fullName>
    </submittedName>
</protein>
<reference evidence="10" key="1">
    <citation type="submission" date="2025-08" db="UniProtKB">
        <authorList>
            <consortium name="RefSeq"/>
        </authorList>
    </citation>
    <scope>IDENTIFICATION</scope>
</reference>
<feature type="region of interest" description="Disordered" evidence="6">
    <location>
        <begin position="1624"/>
        <end position="1655"/>
    </location>
</feature>
<feature type="coiled-coil region" evidence="5">
    <location>
        <begin position="870"/>
        <end position="1144"/>
    </location>
</feature>
<dbReference type="Proteomes" id="UP000515154">
    <property type="component" value="Linkage group LG14"/>
</dbReference>
<feature type="region of interest" description="Disordered" evidence="6">
    <location>
        <begin position="247"/>
        <end position="309"/>
    </location>
</feature>
<feature type="coiled-coil region" evidence="5">
    <location>
        <begin position="1170"/>
        <end position="1236"/>
    </location>
</feature>